<dbReference type="Pfam" id="PF00625">
    <property type="entry name" value="Guanylate_kin"/>
    <property type="match status" value="1"/>
</dbReference>
<proteinExistence type="predicted"/>
<comment type="caution">
    <text evidence="2">The sequence shown here is derived from an EMBL/GenBank/DDBJ whole genome shotgun (WGS) entry which is preliminary data.</text>
</comment>
<sequence>MIKQKDFIEWKFKKANYFGYTKKSLFEVMENKRIPILGIRTKSLPTVRNIIFQPLTVFLRCIDQELCSGCQRDIEELYDQREENEVDDFESVRHLTDFYLEYCESVQVCVDLLRIIQTPKTSFVPKSWIKG</sequence>
<reference evidence="2 3" key="1">
    <citation type="journal article" date="2014" name="Genome Biol. Evol.">
        <title>The genome of the myxosporean Thelohanellus kitauei shows adaptations to nutrient acquisition within its fish host.</title>
        <authorList>
            <person name="Yang Y."/>
            <person name="Xiong J."/>
            <person name="Zhou Z."/>
            <person name="Huo F."/>
            <person name="Miao W."/>
            <person name="Ran C."/>
            <person name="Liu Y."/>
            <person name="Zhang J."/>
            <person name="Feng J."/>
            <person name="Wang M."/>
            <person name="Wang M."/>
            <person name="Wang L."/>
            <person name="Yao B."/>
        </authorList>
    </citation>
    <scope>NUCLEOTIDE SEQUENCE [LARGE SCALE GENOMIC DNA]</scope>
    <source>
        <strain evidence="2">Wuqing</strain>
    </source>
</reference>
<dbReference type="InterPro" id="IPR027417">
    <property type="entry name" value="P-loop_NTPase"/>
</dbReference>
<keyword evidence="3" id="KW-1185">Reference proteome</keyword>
<dbReference type="SUPFAM" id="SSF52540">
    <property type="entry name" value="P-loop containing nucleoside triphosphate hydrolases"/>
    <property type="match status" value="1"/>
</dbReference>
<protein>
    <recommendedName>
        <fullName evidence="1">Guanylate kinase/L-type calcium channel beta subunit domain-containing protein</fullName>
    </recommendedName>
</protein>
<dbReference type="AlphaFoldDB" id="A0A0C2MHI2"/>
<evidence type="ECO:0000259" key="1">
    <source>
        <dbReference type="Pfam" id="PF00625"/>
    </source>
</evidence>
<dbReference type="EMBL" id="JWZT01004591">
    <property type="protein sequence ID" value="KII63799.1"/>
    <property type="molecule type" value="Genomic_DNA"/>
</dbReference>
<accession>A0A0C2MHI2</accession>
<name>A0A0C2MHI2_THEKT</name>
<dbReference type="InterPro" id="IPR008145">
    <property type="entry name" value="GK/Ca_channel_bsu"/>
</dbReference>
<gene>
    <name evidence="2" type="ORF">RF11_15034</name>
</gene>
<organism evidence="2 3">
    <name type="scientific">Thelohanellus kitauei</name>
    <name type="common">Myxosporean</name>
    <dbReference type="NCBI Taxonomy" id="669202"/>
    <lineage>
        <taxon>Eukaryota</taxon>
        <taxon>Metazoa</taxon>
        <taxon>Cnidaria</taxon>
        <taxon>Myxozoa</taxon>
        <taxon>Myxosporea</taxon>
        <taxon>Bivalvulida</taxon>
        <taxon>Platysporina</taxon>
        <taxon>Myxobolidae</taxon>
        <taxon>Thelohanellus</taxon>
    </lineage>
</organism>
<evidence type="ECO:0000313" key="2">
    <source>
        <dbReference type="EMBL" id="KII63799.1"/>
    </source>
</evidence>
<feature type="domain" description="Guanylate kinase/L-type calcium channel beta subunit" evidence="1">
    <location>
        <begin position="1"/>
        <end position="102"/>
    </location>
</feature>
<dbReference type="Proteomes" id="UP000031668">
    <property type="component" value="Unassembled WGS sequence"/>
</dbReference>
<evidence type="ECO:0000313" key="3">
    <source>
        <dbReference type="Proteomes" id="UP000031668"/>
    </source>
</evidence>
<dbReference type="OrthoDB" id="43580at2759"/>
<dbReference type="Gene3D" id="3.40.50.300">
    <property type="entry name" value="P-loop containing nucleotide triphosphate hydrolases"/>
    <property type="match status" value="1"/>
</dbReference>